<dbReference type="Pfam" id="PF09286">
    <property type="entry name" value="Pro-kuma_activ"/>
    <property type="match status" value="1"/>
</dbReference>
<dbReference type="Gene3D" id="3.40.50.200">
    <property type="entry name" value="Peptidase S8/S53 domain"/>
    <property type="match status" value="1"/>
</dbReference>
<evidence type="ECO:0000256" key="3">
    <source>
        <dbReference type="ARBA" id="ARBA00022723"/>
    </source>
</evidence>
<dbReference type="CDD" id="cd11377">
    <property type="entry name" value="Pro-peptidase_S53"/>
    <property type="match status" value="1"/>
</dbReference>
<keyword evidence="3" id="KW-0479">Metal-binding</keyword>
<accession>A0A1V4EQG5</accession>
<keyword evidence="6" id="KW-0106">Calcium</keyword>
<dbReference type="SUPFAM" id="SSF52743">
    <property type="entry name" value="Subtilisin-like"/>
    <property type="match status" value="1"/>
</dbReference>
<dbReference type="SMART" id="SM00944">
    <property type="entry name" value="Pro-kuma_activ"/>
    <property type="match status" value="1"/>
</dbReference>
<reference evidence="10 11" key="1">
    <citation type="submission" date="2017-02" db="EMBL/GenBank/DDBJ databases">
        <title>Draft genome of Acidibacillus ferrooxidans Huett2.</title>
        <authorList>
            <person name="Schopf S."/>
        </authorList>
    </citation>
    <scope>NUCLEOTIDE SEQUENCE [LARGE SCALE GENOMIC DNA]</scope>
    <source>
        <strain evidence="10 11">Huett2</strain>
    </source>
</reference>
<dbReference type="GO" id="GO:0006508">
    <property type="term" value="P:proteolysis"/>
    <property type="evidence" value="ECO:0007669"/>
    <property type="project" value="UniProtKB-KW"/>
</dbReference>
<dbReference type="GO" id="GO:0008240">
    <property type="term" value="F:tripeptidyl-peptidase activity"/>
    <property type="evidence" value="ECO:0007669"/>
    <property type="project" value="TreeGrafter"/>
</dbReference>
<name>A0A1V4EQG5_9BACL</name>
<dbReference type="InterPro" id="IPR050819">
    <property type="entry name" value="Tripeptidyl-peptidase_I"/>
</dbReference>
<organism evidence="10 11">
    <name type="scientific">Ferroacidibacillus organovorans</name>
    <dbReference type="NCBI Taxonomy" id="1765683"/>
    <lineage>
        <taxon>Bacteria</taxon>
        <taxon>Bacillati</taxon>
        <taxon>Bacillota</taxon>
        <taxon>Bacilli</taxon>
        <taxon>Bacillales</taxon>
        <taxon>Alicyclobacillaceae</taxon>
        <taxon>Ferroacidibacillus</taxon>
    </lineage>
</organism>
<sequence>MFLTITRKLRTLTATSALLASTIWPLAGLTAAHADTQDVNVPQGVGDAVLNNATVFGTTPANTPVTVTIALNTVNTQALQSYIQQTTTPGSSNYHQFLSVEQFANQFGQPEVVIQAITNYLSQYGISTTVFANHLAITANGTAGQFNQAFSVQLQNMIFGGKKFHGTKEAPKMPGNLAQPILAVLGLTNYGNFASHAVKPLPQLVRAKSTSSTSVPPGELTPAFVASHYNVNPLYKANDYGQGQTIGIVTLASVNPSDVYSFWNTLGLTTSPNRINLVNVDGGAGPVSLQTGSDETTLDVEQSGALAPQANIIVYQAPNTDYGFADAFFQAVSDNQAGSISTSWGESEPAIQATIASGQESPNYNQVFNEIAMEAAAQGISMFAAAGDAGAYDASRDVGTTQRSVDAPADSPYITAAGGTTIAGTQNYGSFSVTVPQERAWGWDYLWPYWQQFGASSETSFAEALVAGGGGGYSSMYAAPWYQSSFNNSSTAMHQEQHASGLSQFSAVPYLKPISGNTAWLFNPTPSVITSSSPGRAMPDLAMNADPQTGYAVYSTLFTSAYGSPWAQYGGTSFVAPQLAGVAALINQSQGGRVGFWNPQIYQFAQTSNSPFTPLDTSGTSNDNLYYTGQQGALFNPGTGLGIPDFAKLAASFTSAQNASGN</sequence>
<evidence type="ECO:0000256" key="1">
    <source>
        <dbReference type="ARBA" id="ARBA00001913"/>
    </source>
</evidence>
<evidence type="ECO:0000256" key="7">
    <source>
        <dbReference type="ARBA" id="ARBA00023145"/>
    </source>
</evidence>
<dbReference type="EMBL" id="MWPS01000043">
    <property type="protein sequence ID" value="OPG15169.1"/>
    <property type="molecule type" value="Genomic_DNA"/>
</dbReference>
<dbReference type="Proteomes" id="UP000190229">
    <property type="component" value="Unassembled WGS sequence"/>
</dbReference>
<evidence type="ECO:0000256" key="6">
    <source>
        <dbReference type="ARBA" id="ARBA00022837"/>
    </source>
</evidence>
<dbReference type="GO" id="GO:0046872">
    <property type="term" value="F:metal ion binding"/>
    <property type="evidence" value="ECO:0007669"/>
    <property type="project" value="UniProtKB-KW"/>
</dbReference>
<dbReference type="PANTHER" id="PTHR14218">
    <property type="entry name" value="PROTEASE S8 TRIPEPTIDYL PEPTIDASE I CLN2"/>
    <property type="match status" value="1"/>
</dbReference>
<dbReference type="InterPro" id="IPR015366">
    <property type="entry name" value="S53_propep"/>
</dbReference>
<evidence type="ECO:0000256" key="5">
    <source>
        <dbReference type="ARBA" id="ARBA00022825"/>
    </source>
</evidence>
<keyword evidence="4" id="KW-0378">Hydrolase</keyword>
<dbReference type="PANTHER" id="PTHR14218:SF15">
    <property type="entry name" value="TRIPEPTIDYL-PEPTIDASE 1"/>
    <property type="match status" value="1"/>
</dbReference>
<evidence type="ECO:0000313" key="11">
    <source>
        <dbReference type="Proteomes" id="UP000190229"/>
    </source>
</evidence>
<feature type="chain" id="PRO_5013161109" description="Peptidase S53 domain-containing protein" evidence="8">
    <location>
        <begin position="35"/>
        <end position="662"/>
    </location>
</feature>
<dbReference type="CDD" id="cd04056">
    <property type="entry name" value="Peptidases_S53"/>
    <property type="match status" value="1"/>
</dbReference>
<gene>
    <name evidence="10" type="ORF">B2M26_13540</name>
</gene>
<dbReference type="GO" id="GO:0004252">
    <property type="term" value="F:serine-type endopeptidase activity"/>
    <property type="evidence" value="ECO:0007669"/>
    <property type="project" value="InterPro"/>
</dbReference>
<evidence type="ECO:0000256" key="2">
    <source>
        <dbReference type="ARBA" id="ARBA00022670"/>
    </source>
</evidence>
<dbReference type="AlphaFoldDB" id="A0A1V4EQG5"/>
<evidence type="ECO:0000313" key="10">
    <source>
        <dbReference type="EMBL" id="OPG15169.1"/>
    </source>
</evidence>
<keyword evidence="7" id="KW-0865">Zymogen</keyword>
<feature type="domain" description="Peptidase S53" evidence="9">
    <location>
        <begin position="219"/>
        <end position="656"/>
    </location>
</feature>
<keyword evidence="8" id="KW-0732">Signal</keyword>
<comment type="cofactor">
    <cofactor evidence="1">
        <name>Ca(2+)</name>
        <dbReference type="ChEBI" id="CHEBI:29108"/>
    </cofactor>
</comment>
<comment type="caution">
    <text evidence="10">The sequence shown here is derived from an EMBL/GenBank/DDBJ whole genome shotgun (WGS) entry which is preliminary data.</text>
</comment>
<keyword evidence="11" id="KW-1185">Reference proteome</keyword>
<dbReference type="InterPro" id="IPR030400">
    <property type="entry name" value="Sedolisin_dom"/>
</dbReference>
<dbReference type="InterPro" id="IPR036852">
    <property type="entry name" value="Peptidase_S8/S53_dom_sf"/>
</dbReference>
<keyword evidence="2" id="KW-0645">Protease</keyword>
<dbReference type="PROSITE" id="PS51695">
    <property type="entry name" value="SEDOLISIN"/>
    <property type="match status" value="1"/>
</dbReference>
<dbReference type="SUPFAM" id="SSF54897">
    <property type="entry name" value="Protease propeptides/inhibitors"/>
    <property type="match status" value="1"/>
</dbReference>
<evidence type="ECO:0000259" key="9">
    <source>
        <dbReference type="PROSITE" id="PS51695"/>
    </source>
</evidence>
<protein>
    <recommendedName>
        <fullName evidence="9">Peptidase S53 domain-containing protein</fullName>
    </recommendedName>
</protein>
<feature type="signal peptide" evidence="8">
    <location>
        <begin position="1"/>
        <end position="34"/>
    </location>
</feature>
<proteinExistence type="predicted"/>
<evidence type="ECO:0000256" key="4">
    <source>
        <dbReference type="ARBA" id="ARBA00022801"/>
    </source>
</evidence>
<evidence type="ECO:0000256" key="8">
    <source>
        <dbReference type="SAM" id="SignalP"/>
    </source>
</evidence>
<keyword evidence="5" id="KW-0720">Serine protease</keyword>